<dbReference type="Proteomes" id="UP001180825">
    <property type="component" value="Unassembled WGS sequence"/>
</dbReference>
<dbReference type="RefSeq" id="WP_310332921.1">
    <property type="nucleotide sequence ID" value="NZ_JAVDXV010000012.1"/>
</dbReference>
<comment type="caution">
    <text evidence="2">The sequence shown here is derived from an EMBL/GenBank/DDBJ whole genome shotgun (WGS) entry which is preliminary data.</text>
</comment>
<proteinExistence type="predicted"/>
<keyword evidence="3" id="KW-1185">Reference proteome</keyword>
<reference evidence="2 3" key="1">
    <citation type="submission" date="2023-07" db="EMBL/GenBank/DDBJ databases">
        <title>Sorghum-associated microbial communities from plants grown in Nebraska, USA.</title>
        <authorList>
            <person name="Schachtman D."/>
        </authorList>
    </citation>
    <scope>NUCLEOTIDE SEQUENCE [LARGE SCALE GENOMIC DNA]</scope>
    <source>
        <strain evidence="2 3">BE316</strain>
    </source>
</reference>
<protein>
    <submittedName>
        <fullName evidence="2">Uncharacterized protein</fullName>
    </submittedName>
</protein>
<evidence type="ECO:0000256" key="1">
    <source>
        <dbReference type="SAM" id="MobiDB-lite"/>
    </source>
</evidence>
<dbReference type="EMBL" id="JAVDXV010000012">
    <property type="protein sequence ID" value="MDR7335920.1"/>
    <property type="molecule type" value="Genomic_DNA"/>
</dbReference>
<sequence length="55" mass="5578">MQYLAPPRSTPAFPALPPRPPGWLADRPPPGPGFRSLDPSGGLGVPQGAAFSLGG</sequence>
<feature type="compositionally biased region" description="Pro residues" evidence="1">
    <location>
        <begin position="14"/>
        <end position="32"/>
    </location>
</feature>
<evidence type="ECO:0000313" key="2">
    <source>
        <dbReference type="EMBL" id="MDR7335920.1"/>
    </source>
</evidence>
<name>A0ABU2AFR8_9BURK</name>
<organism evidence="2 3">
    <name type="scientific">Roseateles asaccharophilus</name>
    <dbReference type="NCBI Taxonomy" id="582607"/>
    <lineage>
        <taxon>Bacteria</taxon>
        <taxon>Pseudomonadati</taxon>
        <taxon>Pseudomonadota</taxon>
        <taxon>Betaproteobacteria</taxon>
        <taxon>Burkholderiales</taxon>
        <taxon>Sphaerotilaceae</taxon>
        <taxon>Roseateles</taxon>
    </lineage>
</organism>
<feature type="region of interest" description="Disordered" evidence="1">
    <location>
        <begin position="1"/>
        <end position="55"/>
    </location>
</feature>
<accession>A0ABU2AFR8</accession>
<gene>
    <name evidence="2" type="ORF">J2X21_005087</name>
</gene>
<evidence type="ECO:0000313" key="3">
    <source>
        <dbReference type="Proteomes" id="UP001180825"/>
    </source>
</evidence>